<sequence length="96" mass="10683">MLKVGKQYVVYIPNEKRSDQPPGGRVGSILVFCLCGPGFDPQLGRWIRIADETQPGGNSCPVLPRFLADASFTRRLHHLNNYVITENPISKDEISS</sequence>
<name>A0A183BDD2_9TREM</name>
<reference evidence="3" key="1">
    <citation type="submission" date="2016-06" db="UniProtKB">
        <authorList>
            <consortium name="WormBaseParasite"/>
        </authorList>
    </citation>
    <scope>IDENTIFICATION</scope>
</reference>
<evidence type="ECO:0000313" key="2">
    <source>
        <dbReference type="Proteomes" id="UP000272942"/>
    </source>
</evidence>
<accession>A0A183BDD2</accession>
<dbReference type="AlphaFoldDB" id="A0A183BDD2"/>
<organism evidence="3">
    <name type="scientific">Echinostoma caproni</name>
    <dbReference type="NCBI Taxonomy" id="27848"/>
    <lineage>
        <taxon>Eukaryota</taxon>
        <taxon>Metazoa</taxon>
        <taxon>Spiralia</taxon>
        <taxon>Lophotrochozoa</taxon>
        <taxon>Platyhelminthes</taxon>
        <taxon>Trematoda</taxon>
        <taxon>Digenea</taxon>
        <taxon>Plagiorchiida</taxon>
        <taxon>Echinostomata</taxon>
        <taxon>Echinostomatoidea</taxon>
        <taxon>Echinostomatidae</taxon>
        <taxon>Echinostoma</taxon>
    </lineage>
</organism>
<reference evidence="1 2" key="2">
    <citation type="submission" date="2018-11" db="EMBL/GenBank/DDBJ databases">
        <authorList>
            <consortium name="Pathogen Informatics"/>
        </authorList>
    </citation>
    <scope>NUCLEOTIDE SEQUENCE [LARGE SCALE GENOMIC DNA]</scope>
    <source>
        <strain evidence="1 2">Egypt</strain>
    </source>
</reference>
<evidence type="ECO:0000313" key="1">
    <source>
        <dbReference type="EMBL" id="VDP94506.1"/>
    </source>
</evidence>
<dbReference type="Proteomes" id="UP000272942">
    <property type="component" value="Unassembled WGS sequence"/>
</dbReference>
<dbReference type="EMBL" id="UZAN01068077">
    <property type="protein sequence ID" value="VDP94506.1"/>
    <property type="molecule type" value="Genomic_DNA"/>
</dbReference>
<protein>
    <submittedName>
        <fullName evidence="3">Type II toxin-antitoxin system PemK/MazF family toxin</fullName>
    </submittedName>
</protein>
<dbReference type="WBParaSite" id="ECPE_0001726101-mRNA-1">
    <property type="protein sequence ID" value="ECPE_0001726101-mRNA-1"/>
    <property type="gene ID" value="ECPE_0001726101"/>
</dbReference>
<gene>
    <name evidence="1" type="ORF">ECPE_LOCUS17217</name>
</gene>
<evidence type="ECO:0000313" key="3">
    <source>
        <dbReference type="WBParaSite" id="ECPE_0001726101-mRNA-1"/>
    </source>
</evidence>
<keyword evidence="2" id="KW-1185">Reference proteome</keyword>
<proteinExistence type="predicted"/>